<dbReference type="InterPro" id="IPR050684">
    <property type="entry name" value="HTH-Siroheme_Decarb"/>
</dbReference>
<comment type="caution">
    <text evidence="8">The sequence shown here is derived from an EMBL/GenBank/DDBJ whole genome shotgun (WGS) entry which is preliminary data.</text>
</comment>
<dbReference type="Gene3D" id="3.30.70.3460">
    <property type="match status" value="1"/>
</dbReference>
<evidence type="ECO:0000259" key="6">
    <source>
        <dbReference type="Pfam" id="PF17805"/>
    </source>
</evidence>
<dbReference type="RefSeq" id="WP_139447293.1">
    <property type="nucleotide sequence ID" value="NZ_VDMB01000005.1"/>
</dbReference>
<dbReference type="AlphaFoldDB" id="A0A5Q4VFV3"/>
<reference evidence="8 9" key="1">
    <citation type="submission" date="2019-06" db="EMBL/GenBank/DDBJ databases">
        <title>Desulfobotulus mexicanus sp. nov., a novel sulfate-reducing bacterium isolated from the sediment of an alkaline crater lake in Mexico.</title>
        <authorList>
            <person name="Hirschler-Rea A."/>
        </authorList>
    </citation>
    <scope>NUCLEOTIDE SEQUENCE [LARGE SCALE GENOMIC DNA]</scope>
    <source>
        <strain evidence="8 9">PAR22N</strain>
    </source>
</reference>
<dbReference type="Pfam" id="PF17805">
    <property type="entry name" value="AsnC_trans_reg2"/>
    <property type="match status" value="1"/>
</dbReference>
<comment type="similarity">
    <text evidence="3">Belongs to the Ahb/Nir family.</text>
</comment>
<dbReference type="PANTHER" id="PTHR43413:SF1">
    <property type="entry name" value="SIROHEME DECARBOXYLASE NIRL SUBUNIT"/>
    <property type="match status" value="1"/>
</dbReference>
<organism evidence="8 9">
    <name type="scientific">Desulfobotulus mexicanus</name>
    <dbReference type="NCBI Taxonomy" id="2586642"/>
    <lineage>
        <taxon>Bacteria</taxon>
        <taxon>Pseudomonadati</taxon>
        <taxon>Thermodesulfobacteriota</taxon>
        <taxon>Desulfobacteria</taxon>
        <taxon>Desulfobacterales</taxon>
        <taxon>Desulfobacteraceae</taxon>
        <taxon>Desulfobotulus</taxon>
    </lineage>
</organism>
<protein>
    <recommendedName>
        <fullName evidence="4">siroheme decarboxylase</fullName>
        <ecNumber evidence="4">4.1.1.111</ecNumber>
    </recommendedName>
</protein>
<dbReference type="InterPro" id="IPR040523">
    <property type="entry name" value="AsnC_trans_reg2"/>
</dbReference>
<evidence type="ECO:0000313" key="9">
    <source>
        <dbReference type="Proteomes" id="UP000321899"/>
    </source>
</evidence>
<dbReference type="InterPro" id="IPR053953">
    <property type="entry name" value="NirdL-like_HTH"/>
</dbReference>
<dbReference type="OrthoDB" id="9806536at2"/>
<evidence type="ECO:0000256" key="3">
    <source>
        <dbReference type="ARBA" id="ARBA00023457"/>
    </source>
</evidence>
<evidence type="ECO:0000256" key="4">
    <source>
        <dbReference type="ARBA" id="ARBA00023471"/>
    </source>
</evidence>
<evidence type="ECO:0000256" key="5">
    <source>
        <dbReference type="ARBA" id="ARBA00048470"/>
    </source>
</evidence>
<dbReference type="Proteomes" id="UP000321899">
    <property type="component" value="Unassembled WGS sequence"/>
</dbReference>
<accession>A0A5Q4VFV3</accession>
<comment type="catalytic activity">
    <reaction evidence="5">
        <text>siroheme + 2 H(+) = 12,18-didecarboxysiroheme + 2 CO2</text>
        <dbReference type="Rhea" id="RHEA:19093"/>
        <dbReference type="ChEBI" id="CHEBI:15378"/>
        <dbReference type="ChEBI" id="CHEBI:16526"/>
        <dbReference type="ChEBI" id="CHEBI:60052"/>
        <dbReference type="ChEBI" id="CHEBI:140497"/>
        <dbReference type="EC" id="4.1.1.111"/>
    </reaction>
</comment>
<dbReference type="Pfam" id="PF22451">
    <property type="entry name" value="NirdL-like_HTH"/>
    <property type="match status" value="1"/>
</dbReference>
<gene>
    <name evidence="8" type="ORF">FIM25_05955</name>
</gene>
<evidence type="ECO:0000259" key="7">
    <source>
        <dbReference type="Pfam" id="PF22451"/>
    </source>
</evidence>
<dbReference type="PANTHER" id="PTHR43413">
    <property type="entry name" value="TRANSCRIPTIONAL REGULATOR, ASNC FAMILY"/>
    <property type="match status" value="1"/>
</dbReference>
<proteinExistence type="inferred from homology"/>
<evidence type="ECO:0000256" key="1">
    <source>
        <dbReference type="ARBA" id="ARBA00023239"/>
    </source>
</evidence>
<feature type="domain" description="Siroheme decarboxylase NirL-like HTH" evidence="7">
    <location>
        <begin position="6"/>
        <end position="52"/>
    </location>
</feature>
<dbReference type="EC" id="4.1.1.111" evidence="4"/>
<dbReference type="GO" id="GO:0016829">
    <property type="term" value="F:lyase activity"/>
    <property type="evidence" value="ECO:0007669"/>
    <property type="project" value="UniProtKB-KW"/>
</dbReference>
<dbReference type="EMBL" id="VDMB01000005">
    <property type="protein sequence ID" value="TYT75247.1"/>
    <property type="molecule type" value="Genomic_DNA"/>
</dbReference>
<name>A0A5Q4VFV3_9BACT</name>
<sequence length="157" mass="17975">MLTENEKKVISAIQGDIPLEANPYEILAEGLGMEEETFLGLLKSLDEKKLIRRYGATLRHQKSGFSANAMVAWKAPEEKIQEIGETMATFEAVSHCYRRDPKPGWPYNLYTMVHARSQDSCRDIVKQMAEKAGIGDYSMLFSIRELKKTSMRYFETE</sequence>
<evidence type="ECO:0000313" key="8">
    <source>
        <dbReference type="EMBL" id="TYT75247.1"/>
    </source>
</evidence>
<comment type="pathway">
    <text evidence="2">Porphyrin-containing compound metabolism.</text>
</comment>
<keyword evidence="1" id="KW-0456">Lyase</keyword>
<evidence type="ECO:0000256" key="2">
    <source>
        <dbReference type="ARBA" id="ARBA00023444"/>
    </source>
</evidence>
<keyword evidence="9" id="KW-1185">Reference proteome</keyword>
<feature type="domain" description="Siroheme decarboxylase AsnC-like ligand binding" evidence="6">
    <location>
        <begin position="62"/>
        <end position="147"/>
    </location>
</feature>